<dbReference type="InterPro" id="IPR000055">
    <property type="entry name" value="Restrct_endonuc_typeI_TRD"/>
</dbReference>
<feature type="domain" description="Type I restriction modification DNA specificity" evidence="4">
    <location>
        <begin position="17"/>
        <end position="168"/>
    </location>
</feature>
<dbReference type="RefSeq" id="WP_047956860.1">
    <property type="nucleotide sequence ID" value="NZ_LDPG01000011.1"/>
</dbReference>
<reference evidence="5 6" key="1">
    <citation type="submission" date="2015-05" db="EMBL/GenBank/DDBJ databases">
        <title>Whole genome sequence and identification of bacterial endophytes from Costus igneus.</title>
        <authorList>
            <person name="Lee Y.P."/>
            <person name="Gan H.M."/>
            <person name="Eng W."/>
            <person name="Wheatley M.S."/>
            <person name="Caraballo A."/>
            <person name="Polter S."/>
            <person name="Savka M.A."/>
            <person name="Hudson A.O."/>
        </authorList>
    </citation>
    <scope>NUCLEOTIDE SEQUENCE [LARGE SCALE GENOMIC DNA]</scope>
    <source>
        <strain evidence="5 6">RIT375</strain>
    </source>
</reference>
<evidence type="ECO:0000256" key="1">
    <source>
        <dbReference type="ARBA" id="ARBA00010923"/>
    </source>
</evidence>
<evidence type="ECO:0000256" key="3">
    <source>
        <dbReference type="ARBA" id="ARBA00023125"/>
    </source>
</evidence>
<dbReference type="Gene3D" id="3.90.220.20">
    <property type="entry name" value="DNA methylase specificity domains"/>
    <property type="match status" value="2"/>
</dbReference>
<comment type="similarity">
    <text evidence="1">Belongs to the type-I restriction system S methylase family.</text>
</comment>
<dbReference type="PANTHER" id="PTHR30408">
    <property type="entry name" value="TYPE-1 RESTRICTION ENZYME ECOKI SPECIFICITY PROTEIN"/>
    <property type="match status" value="1"/>
</dbReference>
<gene>
    <name evidence="5" type="ORF">ABW01_16545</name>
</gene>
<sequence length="392" mass="44435">MKNNHTPEIRFAGFSGDWEQRALKKVLKVNSGRDYKHLQIGDVPVYGTGGYMLSVNDKISDEDAIGIGRKGTIDKPQLLNAPFWTVDTLFFMTPLKGNSLKFIYSMSKLINWKKYDESTGVPSLSKTSIEAIQQYFPKCDEQQQIGEFFEKVDNIINLLQQELTTLKQTKQGFLQKMFPKEGESVPEIRFPGFTGDWKQRRLGELVQINGRIGFRGYTQEDIITKEDGGILTFSPTNIVDNQLTLDVKNTYITEVKYEESPEIKIDNGNILFVKTGSTLGKSALVEGLNEKSTINPQIVILRTEPITQKFLSTVLTTDVIKKQISAVRIGGAVPTLTETELKKFELYVPTNTDEQAKIGVFFTNLDHLITLHQRELDTLKETKKAFLQKMFV</sequence>
<evidence type="ECO:0000259" key="4">
    <source>
        <dbReference type="Pfam" id="PF01420"/>
    </source>
</evidence>
<comment type="caution">
    <text evidence="5">The sequence shown here is derived from an EMBL/GenBank/DDBJ whole genome shotgun (WGS) entry which is preliminary data.</text>
</comment>
<keyword evidence="2" id="KW-0680">Restriction system</keyword>
<dbReference type="EMBL" id="LDPG01000011">
    <property type="protein sequence ID" value="KLV17493.1"/>
    <property type="molecule type" value="Genomic_DNA"/>
</dbReference>
<dbReference type="AlphaFoldDB" id="A0A0J1HUY0"/>
<accession>A0A0J1HUY0</accession>
<feature type="domain" description="Type I restriction modification DNA specificity" evidence="4">
    <location>
        <begin position="196"/>
        <end position="380"/>
    </location>
</feature>
<dbReference type="GO" id="GO:0003677">
    <property type="term" value="F:DNA binding"/>
    <property type="evidence" value="ECO:0007669"/>
    <property type="project" value="UniProtKB-KW"/>
</dbReference>
<dbReference type="Pfam" id="PF01420">
    <property type="entry name" value="Methylase_S"/>
    <property type="match status" value="2"/>
</dbReference>
<dbReference type="PATRIC" id="fig|1392.242.peg.1185"/>
<evidence type="ECO:0000256" key="2">
    <source>
        <dbReference type="ARBA" id="ARBA00022747"/>
    </source>
</evidence>
<dbReference type="InterPro" id="IPR052021">
    <property type="entry name" value="Type-I_RS_S_subunit"/>
</dbReference>
<dbReference type="Proteomes" id="UP000035904">
    <property type="component" value="Unassembled WGS sequence"/>
</dbReference>
<dbReference type="GO" id="GO:0009307">
    <property type="term" value="P:DNA restriction-modification system"/>
    <property type="evidence" value="ECO:0007669"/>
    <property type="project" value="UniProtKB-KW"/>
</dbReference>
<dbReference type="CDD" id="cd17288">
    <property type="entry name" value="RMtype1_S_LlaAI06ORF1089P_TRD1-CR1_like"/>
    <property type="match status" value="1"/>
</dbReference>
<protein>
    <recommendedName>
        <fullName evidence="4">Type I restriction modification DNA specificity domain-containing protein</fullName>
    </recommendedName>
</protein>
<dbReference type="SUPFAM" id="SSF116734">
    <property type="entry name" value="DNA methylase specificity domain"/>
    <property type="match status" value="2"/>
</dbReference>
<dbReference type="REBASE" id="126830">
    <property type="entry name" value="S.Ban375ORF16550P"/>
</dbReference>
<name>A0A0J1HUY0_BACAN</name>
<dbReference type="Gene3D" id="1.10.287.1120">
    <property type="entry name" value="Bipartite methylase S protein"/>
    <property type="match status" value="2"/>
</dbReference>
<keyword evidence="3" id="KW-0238">DNA-binding</keyword>
<dbReference type="PANTHER" id="PTHR30408:SF12">
    <property type="entry name" value="TYPE I RESTRICTION ENZYME MJAVIII SPECIFICITY SUBUNIT"/>
    <property type="match status" value="1"/>
</dbReference>
<dbReference type="InterPro" id="IPR044946">
    <property type="entry name" value="Restrct_endonuc_typeI_TRD_sf"/>
</dbReference>
<evidence type="ECO:0000313" key="6">
    <source>
        <dbReference type="Proteomes" id="UP000035904"/>
    </source>
</evidence>
<proteinExistence type="inferred from homology"/>
<organism evidence="5 6">
    <name type="scientific">Bacillus anthracis</name>
    <name type="common">anthrax bacterium</name>
    <dbReference type="NCBI Taxonomy" id="1392"/>
    <lineage>
        <taxon>Bacteria</taxon>
        <taxon>Bacillati</taxon>
        <taxon>Bacillota</taxon>
        <taxon>Bacilli</taxon>
        <taxon>Bacillales</taxon>
        <taxon>Bacillaceae</taxon>
        <taxon>Bacillus</taxon>
        <taxon>Bacillus cereus group</taxon>
    </lineage>
</organism>
<evidence type="ECO:0000313" key="5">
    <source>
        <dbReference type="EMBL" id="KLV17493.1"/>
    </source>
</evidence>